<accession>A0A9C7UMP0</accession>
<reference evidence="1" key="1">
    <citation type="journal article" date="2022" name="Proc. Natl. Acad. Sci. U.S.A.">
        <title>Life cycle and functional genomics of the unicellular red alga Galdieria for elucidating algal and plant evolution and industrial use.</title>
        <authorList>
            <person name="Hirooka S."/>
            <person name="Itabashi T."/>
            <person name="Ichinose T.M."/>
            <person name="Onuma R."/>
            <person name="Fujiwara T."/>
            <person name="Yamashita S."/>
            <person name="Jong L.W."/>
            <person name="Tomita R."/>
            <person name="Iwane A.H."/>
            <person name="Miyagishima S.Y."/>
        </authorList>
    </citation>
    <scope>NUCLEOTIDE SEQUENCE</scope>
    <source>
        <strain evidence="1">NBRC 102759</strain>
    </source>
</reference>
<organism evidence="1 2">
    <name type="scientific">Galdieria partita</name>
    <dbReference type="NCBI Taxonomy" id="83374"/>
    <lineage>
        <taxon>Eukaryota</taxon>
        <taxon>Rhodophyta</taxon>
        <taxon>Bangiophyceae</taxon>
        <taxon>Galdieriales</taxon>
        <taxon>Galdieriaceae</taxon>
        <taxon>Galdieria</taxon>
    </lineage>
</organism>
<name>A0A9C7UMP0_9RHOD</name>
<evidence type="ECO:0000313" key="1">
    <source>
        <dbReference type="EMBL" id="GJQ08980.1"/>
    </source>
</evidence>
<evidence type="ECO:0000313" key="2">
    <source>
        <dbReference type="Proteomes" id="UP001061958"/>
    </source>
</evidence>
<dbReference type="InterPro" id="IPR011990">
    <property type="entry name" value="TPR-like_helical_dom_sf"/>
</dbReference>
<dbReference type="SUPFAM" id="SSF48452">
    <property type="entry name" value="TPR-like"/>
    <property type="match status" value="1"/>
</dbReference>
<gene>
    <name evidence="1" type="ORF">GpartN1_g771.t1</name>
</gene>
<dbReference type="OrthoDB" id="414698at2759"/>
<evidence type="ECO:0008006" key="3">
    <source>
        <dbReference type="Google" id="ProtNLM"/>
    </source>
</evidence>
<dbReference type="Proteomes" id="UP001061958">
    <property type="component" value="Unassembled WGS sequence"/>
</dbReference>
<reference evidence="1" key="2">
    <citation type="submission" date="2022-01" db="EMBL/GenBank/DDBJ databases">
        <authorList>
            <person name="Hirooka S."/>
            <person name="Miyagishima S.Y."/>
        </authorList>
    </citation>
    <scope>NUCLEOTIDE SEQUENCE</scope>
    <source>
        <strain evidence="1">NBRC 102759</strain>
    </source>
</reference>
<keyword evidence="2" id="KW-1185">Reference proteome</keyword>
<dbReference type="Gene3D" id="1.20.58.320">
    <property type="entry name" value="TPR-like"/>
    <property type="match status" value="1"/>
</dbReference>
<dbReference type="Gene3D" id="1.25.40.10">
    <property type="entry name" value="Tetratricopeptide repeat domain"/>
    <property type="match status" value="1"/>
</dbReference>
<sequence>MTNPLNNSRFFSFGFLAMSKYLQEFAVQRAKAILDFWFGKTDEQLLYYDICEDRQQVWFRGGDEVDKEIREKFGEDLVRADSEEYASLLDDPNPRYRLALIILWDQFPRNMFRKDAKAFAWDAKAFALSKQLVSSSLDKKLRPIERVFAYLPFEHQENLQSQSESLRLFQDIKTEASKMSDEASKEKFTEFADKLLSYAKLHYDIIARFGRFPHRNQYFGRETTEEEKQFLQDESKRFGQ</sequence>
<protein>
    <recommendedName>
        <fullName evidence="3">DUF924 domain-containing protein</fullName>
    </recommendedName>
</protein>
<dbReference type="AlphaFoldDB" id="A0A9C7UMP0"/>
<dbReference type="EMBL" id="BQMJ01000005">
    <property type="protein sequence ID" value="GJQ08980.1"/>
    <property type="molecule type" value="Genomic_DNA"/>
</dbReference>
<dbReference type="InterPro" id="IPR010323">
    <property type="entry name" value="DUF924"/>
</dbReference>
<dbReference type="Pfam" id="PF06041">
    <property type="entry name" value="DUF924"/>
    <property type="match status" value="1"/>
</dbReference>
<proteinExistence type="predicted"/>
<comment type="caution">
    <text evidence="1">The sequence shown here is derived from an EMBL/GenBank/DDBJ whole genome shotgun (WGS) entry which is preliminary data.</text>
</comment>